<dbReference type="InterPro" id="IPR038765">
    <property type="entry name" value="Papain-like_cys_pep_sf"/>
</dbReference>
<reference evidence="3 4" key="1">
    <citation type="journal article" date="2024" name="Science">
        <title>Giant polyketide synthase enzymes in the biosynthesis of giant marine polyether toxins.</title>
        <authorList>
            <person name="Fallon T.R."/>
            <person name="Shende V.V."/>
            <person name="Wierzbicki I.H."/>
            <person name="Pendleton A.L."/>
            <person name="Watervoot N.F."/>
            <person name="Auber R.P."/>
            <person name="Gonzalez D.J."/>
            <person name="Wisecaver J.H."/>
            <person name="Moore B.S."/>
        </authorList>
    </citation>
    <scope>NUCLEOTIDE SEQUENCE [LARGE SCALE GENOMIC DNA]</scope>
    <source>
        <strain evidence="3 4">12B1</strain>
    </source>
</reference>
<dbReference type="SUPFAM" id="SSF54001">
    <property type="entry name" value="Cysteine proteinases"/>
    <property type="match status" value="1"/>
</dbReference>
<comment type="similarity">
    <text evidence="1 2">Belongs to the arylamine N-acetyltransferase family.</text>
</comment>
<sequence>MLPAYLRRIGLSSPPKADLPSLSRLMAAHSATIPFENCDVVLRRPISMEIADVVRKLVDGGRGGYCFEQNTLLRQVLEEVGFHVTPLLCRVRWGKPDDADGPNTTFTHMALKVKLEAGEFLVDVGFAGINSIAPVALGVDAPQSLPEGEFRVVAGRPGYDVLQLLVKGEWRSLYTWQDVPAPLVDQECSNWYSCTFPKARFTTSFFVCRVIGDERHHILNDVYATRKGHGFDAVVESTQIRDKAHLLELLDSVFGLSFPADTVGLDRYLAPN</sequence>
<protein>
    <recommendedName>
        <fullName evidence="5">Arylamine N-acetyltransferase</fullName>
    </recommendedName>
</protein>
<proteinExistence type="inferred from homology"/>
<gene>
    <name evidence="3" type="ORF">AB1Y20_019858</name>
</gene>
<dbReference type="GO" id="GO:0016407">
    <property type="term" value="F:acetyltransferase activity"/>
    <property type="evidence" value="ECO:0007669"/>
    <property type="project" value="InterPro"/>
</dbReference>
<evidence type="ECO:0000256" key="1">
    <source>
        <dbReference type="ARBA" id="ARBA00006547"/>
    </source>
</evidence>
<dbReference type="AlphaFoldDB" id="A0AB34JVN4"/>
<evidence type="ECO:0008006" key="5">
    <source>
        <dbReference type="Google" id="ProtNLM"/>
    </source>
</evidence>
<dbReference type="PANTHER" id="PTHR11786:SF0">
    <property type="entry name" value="ARYLAMINE N-ACETYLTRANSFERASE 4-RELATED"/>
    <property type="match status" value="1"/>
</dbReference>
<keyword evidence="2" id="KW-0808">Transferase</keyword>
<dbReference type="EMBL" id="JBGBPQ010000004">
    <property type="protein sequence ID" value="KAL1524982.1"/>
    <property type="molecule type" value="Genomic_DNA"/>
</dbReference>
<comment type="caution">
    <text evidence="3">The sequence shown here is derived from an EMBL/GenBank/DDBJ whole genome shotgun (WGS) entry which is preliminary data.</text>
</comment>
<name>A0AB34JVN4_PRYPA</name>
<dbReference type="PANTHER" id="PTHR11786">
    <property type="entry name" value="N-HYDROXYARYLAMINE O-ACETYLTRANSFERASE"/>
    <property type="match status" value="1"/>
</dbReference>
<evidence type="ECO:0000313" key="3">
    <source>
        <dbReference type="EMBL" id="KAL1524982.1"/>
    </source>
</evidence>
<dbReference type="Proteomes" id="UP001515480">
    <property type="component" value="Unassembled WGS sequence"/>
</dbReference>
<organism evidence="3 4">
    <name type="scientific">Prymnesium parvum</name>
    <name type="common">Toxic golden alga</name>
    <dbReference type="NCBI Taxonomy" id="97485"/>
    <lineage>
        <taxon>Eukaryota</taxon>
        <taxon>Haptista</taxon>
        <taxon>Haptophyta</taxon>
        <taxon>Prymnesiophyceae</taxon>
        <taxon>Prymnesiales</taxon>
        <taxon>Prymnesiaceae</taxon>
        <taxon>Prymnesium</taxon>
    </lineage>
</organism>
<keyword evidence="2" id="KW-0012">Acyltransferase</keyword>
<evidence type="ECO:0000256" key="2">
    <source>
        <dbReference type="RuleBase" id="RU003452"/>
    </source>
</evidence>
<accession>A0AB34JVN4</accession>
<dbReference type="InterPro" id="IPR001447">
    <property type="entry name" value="Arylamine_N-AcTrfase"/>
</dbReference>
<evidence type="ECO:0000313" key="4">
    <source>
        <dbReference type="Proteomes" id="UP001515480"/>
    </source>
</evidence>
<keyword evidence="4" id="KW-1185">Reference proteome</keyword>
<dbReference type="Gene3D" id="2.40.128.150">
    <property type="entry name" value="Cysteine proteinases"/>
    <property type="match status" value="1"/>
</dbReference>
<dbReference type="Gene3D" id="3.30.2140.10">
    <property type="entry name" value="Arylamine N-acetyltransferase"/>
    <property type="match status" value="1"/>
</dbReference>
<dbReference type="Pfam" id="PF00797">
    <property type="entry name" value="Acetyltransf_2"/>
    <property type="match status" value="1"/>
</dbReference>
<dbReference type="PRINTS" id="PR01543">
    <property type="entry name" value="ANATRNSFRASE"/>
</dbReference>